<protein>
    <submittedName>
        <fullName evidence="3">Crp/Fnr family transcriptional regulator</fullName>
    </submittedName>
</protein>
<dbReference type="InterPro" id="IPR014710">
    <property type="entry name" value="RmlC-like_jellyroll"/>
</dbReference>
<evidence type="ECO:0000313" key="4">
    <source>
        <dbReference type="Proteomes" id="UP000285456"/>
    </source>
</evidence>
<evidence type="ECO:0000313" key="3">
    <source>
        <dbReference type="EMBL" id="RHW35092.1"/>
    </source>
</evidence>
<dbReference type="OrthoDB" id="9798104at2"/>
<keyword evidence="1" id="KW-0010">Activator</keyword>
<gene>
    <name evidence="3" type="ORF">D1B32_00270</name>
</gene>
<name>A0A417YMQ3_9BACI</name>
<dbReference type="RefSeq" id="WP_095310314.1">
    <property type="nucleotide sequence ID" value="NZ_PHUT01000001.1"/>
</dbReference>
<dbReference type="AlphaFoldDB" id="A0A417YMQ3"/>
<organism evidence="3 4">
    <name type="scientific">Oceanobacillus profundus</name>
    <dbReference type="NCBI Taxonomy" id="372463"/>
    <lineage>
        <taxon>Bacteria</taxon>
        <taxon>Bacillati</taxon>
        <taxon>Bacillota</taxon>
        <taxon>Bacilli</taxon>
        <taxon>Bacillales</taxon>
        <taxon>Bacillaceae</taxon>
        <taxon>Oceanobacillus</taxon>
    </lineage>
</organism>
<feature type="domain" description="Cyclic nucleotide-binding" evidence="2">
    <location>
        <begin position="11"/>
        <end position="43"/>
    </location>
</feature>
<comment type="caution">
    <text evidence="3">The sequence shown here is derived from an EMBL/GenBank/DDBJ whole genome shotgun (WGS) entry which is preliminary data.</text>
</comment>
<evidence type="ECO:0000259" key="2">
    <source>
        <dbReference type="PROSITE" id="PS50042"/>
    </source>
</evidence>
<dbReference type="SMART" id="SM00100">
    <property type="entry name" value="cNMP"/>
    <property type="match status" value="1"/>
</dbReference>
<sequence>MKELLLKYMDTFTSLSEREQQEIVDTIVLEEYPKGSYLMKQGDKPTSKCYFTLQGCVRQFYVDEAGKEVTSNFYTEEQAILGFNTLAKDDHTSDFSLICMEDCVLVVGDLDNEEKMFHKYTQLETMTRKMMEIYLSEAQEERAVFIHSKPEERYKIMVQKRPHLVNRVPQHQLASYLGMTPESLSRIKRRMNNELVKDLES</sequence>
<dbReference type="Proteomes" id="UP000285456">
    <property type="component" value="Unassembled WGS sequence"/>
</dbReference>
<proteinExistence type="predicted"/>
<dbReference type="InterPro" id="IPR018490">
    <property type="entry name" value="cNMP-bd_dom_sf"/>
</dbReference>
<dbReference type="PROSITE" id="PS50042">
    <property type="entry name" value="CNMP_BINDING_3"/>
    <property type="match status" value="1"/>
</dbReference>
<dbReference type="InterPro" id="IPR000595">
    <property type="entry name" value="cNMP-bd_dom"/>
</dbReference>
<keyword evidence="4" id="KW-1185">Reference proteome</keyword>
<dbReference type="SUPFAM" id="SSF51206">
    <property type="entry name" value="cAMP-binding domain-like"/>
    <property type="match status" value="1"/>
</dbReference>
<evidence type="ECO:0000256" key="1">
    <source>
        <dbReference type="ARBA" id="ARBA00023159"/>
    </source>
</evidence>
<dbReference type="EMBL" id="QWEH01000001">
    <property type="protein sequence ID" value="RHW35092.1"/>
    <property type="molecule type" value="Genomic_DNA"/>
</dbReference>
<dbReference type="CDD" id="cd00038">
    <property type="entry name" value="CAP_ED"/>
    <property type="match status" value="1"/>
</dbReference>
<dbReference type="Pfam" id="PF00027">
    <property type="entry name" value="cNMP_binding"/>
    <property type="match status" value="1"/>
</dbReference>
<dbReference type="Gene3D" id="2.60.120.10">
    <property type="entry name" value="Jelly Rolls"/>
    <property type="match status" value="1"/>
</dbReference>
<reference evidence="3 4" key="1">
    <citation type="journal article" date="2007" name="Int. J. Syst. Evol. Microbiol.">
        <title>Oceanobacillus profundus sp. nov., isolated from a deep-sea sediment core.</title>
        <authorList>
            <person name="Kim Y.G."/>
            <person name="Choi D.H."/>
            <person name="Hyun S."/>
            <person name="Cho B.C."/>
        </authorList>
    </citation>
    <scope>NUCLEOTIDE SEQUENCE [LARGE SCALE GENOMIC DNA]</scope>
    <source>
        <strain evidence="3 4">DSM 18246</strain>
    </source>
</reference>
<accession>A0A417YMQ3</accession>